<evidence type="ECO:0000313" key="6">
    <source>
        <dbReference type="EMBL" id="EXV05584.1"/>
    </source>
</evidence>
<dbReference type="HOGENOM" id="CLU_009600_9_2_1"/>
<name>A0A0A1V5V7_9HYPO</name>
<feature type="active site" description="Charge relay system" evidence="3">
    <location>
        <position position="149"/>
    </location>
</feature>
<dbReference type="InterPro" id="IPR023631">
    <property type="entry name" value="Amidase_dom"/>
</dbReference>
<reference evidence="6 7" key="1">
    <citation type="submission" date="2014-02" db="EMBL/GenBank/DDBJ databases">
        <title>The genome sequence of the entomopathogenic fungus Metarhizium robertsii ARSEF 2575.</title>
        <authorList>
            <person name="Giuliano Garisto Donzelli B."/>
            <person name="Roe B.A."/>
            <person name="Macmil S.L."/>
            <person name="Krasnoff S.B."/>
            <person name="Gibson D.M."/>
        </authorList>
    </citation>
    <scope>NUCLEOTIDE SEQUENCE [LARGE SCALE GENOMIC DNA]</scope>
    <source>
        <strain evidence="6 7">ARSEF 2575</strain>
    </source>
</reference>
<feature type="domain" description="Amidase" evidence="5">
    <location>
        <begin position="94"/>
        <end position="544"/>
    </location>
</feature>
<dbReference type="AlphaFoldDB" id="A0A0A1V5V7"/>
<dbReference type="InterPro" id="IPR036928">
    <property type="entry name" value="AS_sf"/>
</dbReference>
<dbReference type="SUPFAM" id="SSF75304">
    <property type="entry name" value="Amidase signature (AS) enzymes"/>
    <property type="match status" value="1"/>
</dbReference>
<dbReference type="PIRSF" id="PIRSF001221">
    <property type="entry name" value="Amidase_fungi"/>
    <property type="match status" value="1"/>
</dbReference>
<dbReference type="PANTHER" id="PTHR46072">
    <property type="entry name" value="AMIDASE-RELATED-RELATED"/>
    <property type="match status" value="1"/>
</dbReference>
<feature type="active site" description="Acyl-ester intermediate" evidence="3">
    <location>
        <position position="246"/>
    </location>
</feature>
<proteinExistence type="inferred from homology"/>
<feature type="binding site" evidence="4">
    <location>
        <position position="197"/>
    </location>
    <ligand>
        <name>substrate</name>
    </ligand>
</feature>
<dbReference type="PANTHER" id="PTHR46072:SF4">
    <property type="entry name" value="AMIDASE C550.07-RELATED"/>
    <property type="match status" value="1"/>
</dbReference>
<evidence type="ECO:0000256" key="3">
    <source>
        <dbReference type="PIRSR" id="PIRSR001221-1"/>
    </source>
</evidence>
<keyword evidence="2" id="KW-0378">Hydrolase</keyword>
<dbReference type="OrthoDB" id="6428749at2759"/>
<feature type="active site" description="Charge relay system" evidence="3">
    <location>
        <position position="222"/>
    </location>
</feature>
<dbReference type="Gene3D" id="3.90.1300.10">
    <property type="entry name" value="Amidase signature (AS) domain"/>
    <property type="match status" value="1"/>
</dbReference>
<dbReference type="eggNOG" id="KOG1212">
    <property type="taxonomic scope" value="Eukaryota"/>
</dbReference>
<dbReference type="GO" id="GO:0016787">
    <property type="term" value="F:hydrolase activity"/>
    <property type="evidence" value="ECO:0007669"/>
    <property type="project" value="UniProtKB-KW"/>
</dbReference>
<evidence type="ECO:0000259" key="5">
    <source>
        <dbReference type="Pfam" id="PF01425"/>
    </source>
</evidence>
<organism evidence="6 7">
    <name type="scientific">Metarhizium robertsii</name>
    <dbReference type="NCBI Taxonomy" id="568076"/>
    <lineage>
        <taxon>Eukaryota</taxon>
        <taxon>Fungi</taxon>
        <taxon>Dikarya</taxon>
        <taxon>Ascomycota</taxon>
        <taxon>Pezizomycotina</taxon>
        <taxon>Sordariomycetes</taxon>
        <taxon>Hypocreomycetidae</taxon>
        <taxon>Hypocreales</taxon>
        <taxon>Clavicipitaceae</taxon>
        <taxon>Metarhizium</taxon>
    </lineage>
</organism>
<feature type="binding site" evidence="4">
    <location>
        <begin position="243"/>
        <end position="246"/>
    </location>
    <ligand>
        <name>substrate</name>
    </ligand>
</feature>
<comment type="similarity">
    <text evidence="1">Belongs to the amidase family.</text>
</comment>
<evidence type="ECO:0000256" key="4">
    <source>
        <dbReference type="PIRSR" id="PIRSR001221-2"/>
    </source>
</evidence>
<evidence type="ECO:0000313" key="7">
    <source>
        <dbReference type="Proteomes" id="UP000030151"/>
    </source>
</evidence>
<dbReference type="Proteomes" id="UP000030151">
    <property type="component" value="Unassembled WGS sequence"/>
</dbReference>
<feature type="binding site" evidence="4">
    <location>
        <position position="222"/>
    </location>
    <ligand>
        <name>substrate</name>
    </ligand>
</feature>
<comment type="caution">
    <text evidence="6">The sequence shown here is derived from an EMBL/GenBank/DDBJ whole genome shotgun (WGS) entry which is preliminary data.</text>
</comment>
<sequence length="558" mass="61464">MTLTHVPVVQPVPLPVGNADYEAARRAVLQRFAAAVPEELLLPSNTIQNPPKSVIGIPHECGLLSEAELDITENYDATALAEAISSKRLTSVAVITAFAKRAMIAHQLTCCLTEWFMDEAIARAQDLDYHLATTGKTVGPLHGVPISIKSHIPIAGHWRDMGYLDTLTKDTKDSQMVAILRNAGAVFYCKTNQPQSLMHLESTSFYGRTLNPHNIKLSAGGSTGGEAALIALRGSVLGVGTDIGGSVRGPSAFCGIYGFKPTSYSLPMKGFLEGGVPAELNVLCSTGPMCLTLRDMDLFMSTIVGAKPWIEDPRIIPIPWTGMRCNTRQPSAQKLRIGLMMHDGVIVPQPPVTRALKWAKSRLEEAAFQVKPFTPYKVAQIMNNIRKAYWPASTKYADAHRALTGEPRHPLTEWIQRDAAPEELPVTAILEQRLLRDNIRSESSLDWEDQGVDVVLCPAFVGPASSHDTAWYWDYTAMWNYLDCPGVVVPTPIKALKKGEEEYDVKSALSEECEQVRKLWHQGDFENAPINLQFVGRRYHDNALFEVLAAVKDALQLQ</sequence>
<dbReference type="Pfam" id="PF01425">
    <property type="entry name" value="Amidase"/>
    <property type="match status" value="1"/>
</dbReference>
<protein>
    <submittedName>
        <fullName evidence="6">Amidase domain protein</fullName>
    </submittedName>
</protein>
<dbReference type="EMBL" id="JELW01000001">
    <property type="protein sequence ID" value="EXV05584.1"/>
    <property type="molecule type" value="Genomic_DNA"/>
</dbReference>
<evidence type="ECO:0000256" key="2">
    <source>
        <dbReference type="ARBA" id="ARBA00022801"/>
    </source>
</evidence>
<gene>
    <name evidence="6" type="ORF">X797_000299</name>
</gene>
<accession>A0A0A1V5V7</accession>
<evidence type="ECO:0000256" key="1">
    <source>
        <dbReference type="ARBA" id="ARBA00009199"/>
    </source>
</evidence>